<sequence>MSWIRQRELADCLQARDLRLRLIGVSQRSRDIQARLADLLASCSVSHGLATDGSDLLEQVKHLSKEEERLASQVAYFEWINAGFASP</sequence>
<accession>A0A3S5CRA9</accession>
<name>A0A3S5CRA9_9PLAT</name>
<dbReference type="Proteomes" id="UP000784294">
    <property type="component" value="Unassembled WGS sequence"/>
</dbReference>
<comment type="caution">
    <text evidence="1">The sequence shown here is derived from an EMBL/GenBank/DDBJ whole genome shotgun (WGS) entry which is preliminary data.</text>
</comment>
<proteinExistence type="predicted"/>
<evidence type="ECO:0000313" key="1">
    <source>
        <dbReference type="EMBL" id="VEL41777.1"/>
    </source>
</evidence>
<dbReference type="EMBL" id="CAAALY010270957">
    <property type="protein sequence ID" value="VEL41777.1"/>
    <property type="molecule type" value="Genomic_DNA"/>
</dbReference>
<dbReference type="AlphaFoldDB" id="A0A3S5CRA9"/>
<dbReference type="OrthoDB" id="18797at2759"/>
<gene>
    <name evidence="1" type="ORF">PXEA_LOCUS35217</name>
</gene>
<protein>
    <submittedName>
        <fullName evidence="1">Uncharacterized protein</fullName>
    </submittedName>
</protein>
<evidence type="ECO:0000313" key="2">
    <source>
        <dbReference type="Proteomes" id="UP000784294"/>
    </source>
</evidence>
<organism evidence="1 2">
    <name type="scientific">Protopolystoma xenopodis</name>
    <dbReference type="NCBI Taxonomy" id="117903"/>
    <lineage>
        <taxon>Eukaryota</taxon>
        <taxon>Metazoa</taxon>
        <taxon>Spiralia</taxon>
        <taxon>Lophotrochozoa</taxon>
        <taxon>Platyhelminthes</taxon>
        <taxon>Monogenea</taxon>
        <taxon>Polyopisthocotylea</taxon>
        <taxon>Polystomatidea</taxon>
        <taxon>Polystomatidae</taxon>
        <taxon>Protopolystoma</taxon>
    </lineage>
</organism>
<keyword evidence="2" id="KW-1185">Reference proteome</keyword>
<reference evidence="1" key="1">
    <citation type="submission" date="2018-11" db="EMBL/GenBank/DDBJ databases">
        <authorList>
            <consortium name="Pathogen Informatics"/>
        </authorList>
    </citation>
    <scope>NUCLEOTIDE SEQUENCE</scope>
</reference>